<evidence type="ECO:0000313" key="5">
    <source>
        <dbReference type="Proteomes" id="UP000509594"/>
    </source>
</evidence>
<evidence type="ECO:0000313" key="4">
    <source>
        <dbReference type="EMBL" id="QLC49006.1"/>
    </source>
</evidence>
<keyword evidence="5" id="KW-1185">Reference proteome</keyword>
<dbReference type="Pfam" id="PF00583">
    <property type="entry name" value="Acetyltransf_1"/>
    <property type="match status" value="1"/>
</dbReference>
<name>A0A7D5HZK6_9EURY</name>
<dbReference type="InterPro" id="IPR006464">
    <property type="entry name" value="AcTrfase_RimI/Ard1"/>
</dbReference>
<keyword evidence="1 4" id="KW-0808">Transferase</keyword>
<dbReference type="Proteomes" id="UP000509594">
    <property type="component" value="Chromosome"/>
</dbReference>
<keyword evidence="4" id="KW-0687">Ribonucleoprotein</keyword>
<evidence type="ECO:0000256" key="1">
    <source>
        <dbReference type="ARBA" id="ARBA00022679"/>
    </source>
</evidence>
<dbReference type="CDD" id="cd04301">
    <property type="entry name" value="NAT_SF"/>
    <property type="match status" value="1"/>
</dbReference>
<dbReference type="NCBIfam" id="TIGR01575">
    <property type="entry name" value="rimI"/>
    <property type="match status" value="1"/>
</dbReference>
<evidence type="ECO:0000259" key="3">
    <source>
        <dbReference type="PROSITE" id="PS51186"/>
    </source>
</evidence>
<dbReference type="RefSeq" id="WP_176964069.1">
    <property type="nucleotide sequence ID" value="NZ_CP058215.1"/>
</dbReference>
<reference evidence="4 5" key="1">
    <citation type="submission" date="2020-06" db="EMBL/GenBank/DDBJ databases">
        <title>Methanolobus halotolerans sp. nov., isolated from a saline lake Tus in Siberia.</title>
        <authorList>
            <person name="Shen Y."/>
            <person name="Chen S.-C."/>
            <person name="Lai M.-C."/>
            <person name="Huang H.-H."/>
            <person name="Chiu H.-H."/>
            <person name="Tang S.-L."/>
            <person name="Rogozin D.Y."/>
            <person name="Degermendzhy A.G."/>
        </authorList>
    </citation>
    <scope>NUCLEOTIDE SEQUENCE [LARGE SCALE GENOMIC DNA]</scope>
    <source>
        <strain evidence="4 5">DSM 21339</strain>
    </source>
</reference>
<dbReference type="PROSITE" id="PS51186">
    <property type="entry name" value="GNAT"/>
    <property type="match status" value="1"/>
</dbReference>
<dbReference type="InterPro" id="IPR000182">
    <property type="entry name" value="GNAT_dom"/>
</dbReference>
<dbReference type="InterPro" id="IPR045047">
    <property type="entry name" value="Ard1-like"/>
</dbReference>
<dbReference type="KEGG" id="mzi:HWN40_01310"/>
<dbReference type="InterPro" id="IPR016181">
    <property type="entry name" value="Acyl_CoA_acyltransferase"/>
</dbReference>
<dbReference type="AlphaFoldDB" id="A0A7D5HZK6"/>
<dbReference type="EMBL" id="CP058215">
    <property type="protein sequence ID" value="QLC49006.1"/>
    <property type="molecule type" value="Genomic_DNA"/>
</dbReference>
<gene>
    <name evidence="4" type="primary">rimI</name>
    <name evidence="4" type="ORF">HWN40_01310</name>
</gene>
<dbReference type="OrthoDB" id="43754at2157"/>
<evidence type="ECO:0000256" key="2">
    <source>
        <dbReference type="ARBA" id="ARBA00023315"/>
    </source>
</evidence>
<dbReference type="GO" id="GO:0031415">
    <property type="term" value="C:NatA complex"/>
    <property type="evidence" value="ECO:0007669"/>
    <property type="project" value="InterPro"/>
</dbReference>
<proteinExistence type="predicted"/>
<sequence length="173" mass="20613">MRVRYFRPQDFEKVMEIESEAFEEHNPFIYMNFYEMNNEYFLVADYNGYVVGFVAGYQMSETEGRIFSLAVKQDYRGYGIGTRLLEAIMRVFRRKALRYANLEVRLSNVRAQSLYRKMDFIPCWIEHGYYSDGEDGIIMKKVLSPHIRTGVRRVLGKPAHQREWPALKIRNKI</sequence>
<accession>A0A7D5HZK6</accession>
<dbReference type="Gene3D" id="3.40.630.30">
    <property type="match status" value="1"/>
</dbReference>
<dbReference type="GeneID" id="55820271"/>
<keyword evidence="4" id="KW-0689">Ribosomal protein</keyword>
<feature type="domain" description="N-acetyltransferase" evidence="3">
    <location>
        <begin position="1"/>
        <end position="144"/>
    </location>
</feature>
<dbReference type="GO" id="GO:0004596">
    <property type="term" value="F:protein-N-terminal amino-acid acetyltransferase activity"/>
    <property type="evidence" value="ECO:0007669"/>
    <property type="project" value="InterPro"/>
</dbReference>
<protein>
    <submittedName>
        <fullName evidence="4">Ribosomal protein S18-alanine N-acetyltransferase</fullName>
    </submittedName>
</protein>
<dbReference type="GO" id="GO:0005840">
    <property type="term" value="C:ribosome"/>
    <property type="evidence" value="ECO:0007669"/>
    <property type="project" value="UniProtKB-KW"/>
</dbReference>
<dbReference type="PANTHER" id="PTHR23091">
    <property type="entry name" value="N-TERMINAL ACETYLTRANSFERASE"/>
    <property type="match status" value="1"/>
</dbReference>
<dbReference type="SUPFAM" id="SSF55729">
    <property type="entry name" value="Acyl-CoA N-acyltransferases (Nat)"/>
    <property type="match status" value="1"/>
</dbReference>
<keyword evidence="2" id="KW-0012">Acyltransferase</keyword>
<organism evidence="4 5">
    <name type="scientific">Methanolobus zinderi</name>
    <dbReference type="NCBI Taxonomy" id="536044"/>
    <lineage>
        <taxon>Archaea</taxon>
        <taxon>Methanobacteriati</taxon>
        <taxon>Methanobacteriota</taxon>
        <taxon>Stenosarchaea group</taxon>
        <taxon>Methanomicrobia</taxon>
        <taxon>Methanosarcinales</taxon>
        <taxon>Methanosarcinaceae</taxon>
        <taxon>Methanolobus</taxon>
    </lineage>
</organism>
<dbReference type="PANTHER" id="PTHR23091:SF4">
    <property type="entry name" value="N-TERMINAL AMINO-ACID N(ALPHA)-ACETYLTRANSFERASE NATA"/>
    <property type="match status" value="1"/>
</dbReference>